<dbReference type="Proteomes" id="UP000664382">
    <property type="component" value="Unassembled WGS sequence"/>
</dbReference>
<dbReference type="InterPro" id="IPR014048">
    <property type="entry name" value="MethylDNA_cys_MeTrfase_DNA-bd"/>
</dbReference>
<organism evidence="3 4">
    <name type="scientific">Leucobacter weissii</name>
    <dbReference type="NCBI Taxonomy" id="1983706"/>
    <lineage>
        <taxon>Bacteria</taxon>
        <taxon>Bacillati</taxon>
        <taxon>Actinomycetota</taxon>
        <taxon>Actinomycetes</taxon>
        <taxon>Micrococcales</taxon>
        <taxon>Microbacteriaceae</taxon>
        <taxon>Leucobacter</taxon>
    </lineage>
</organism>
<dbReference type="GO" id="GO:0006281">
    <property type="term" value="P:DNA repair"/>
    <property type="evidence" value="ECO:0007669"/>
    <property type="project" value="InterPro"/>
</dbReference>
<sequence>MPGPEFVDNDFVSAVLDLVRRVPPGRVVTYGDLAWALGTNAPRAVGRVMAYYGHAVPWWRVVPASGGPPRGHERLALPHYLEEGTPLREPRGGGDLADGYRIALSSARLDYDHEIYAEAAP</sequence>
<dbReference type="AlphaFoldDB" id="A0A939MRM8"/>
<dbReference type="Gene3D" id="1.10.10.10">
    <property type="entry name" value="Winged helix-like DNA-binding domain superfamily/Winged helix DNA-binding domain"/>
    <property type="match status" value="1"/>
</dbReference>
<protein>
    <submittedName>
        <fullName evidence="3">MGMT family protein</fullName>
    </submittedName>
</protein>
<proteinExistence type="predicted"/>
<comment type="caution">
    <text evidence="3">The sequence shown here is derived from an EMBL/GenBank/DDBJ whole genome shotgun (WGS) entry which is preliminary data.</text>
</comment>
<dbReference type="InterPro" id="IPR052520">
    <property type="entry name" value="ATL_DNA_repair"/>
</dbReference>
<evidence type="ECO:0000256" key="1">
    <source>
        <dbReference type="ARBA" id="ARBA00022763"/>
    </source>
</evidence>
<dbReference type="InterPro" id="IPR036388">
    <property type="entry name" value="WH-like_DNA-bd_sf"/>
</dbReference>
<dbReference type="Pfam" id="PF01035">
    <property type="entry name" value="DNA_binding_1"/>
    <property type="match status" value="1"/>
</dbReference>
<gene>
    <name evidence="3" type="ORF">J4H92_07230</name>
</gene>
<evidence type="ECO:0000313" key="4">
    <source>
        <dbReference type="Proteomes" id="UP000664382"/>
    </source>
</evidence>
<dbReference type="GO" id="GO:0003824">
    <property type="term" value="F:catalytic activity"/>
    <property type="evidence" value="ECO:0007669"/>
    <property type="project" value="InterPro"/>
</dbReference>
<evidence type="ECO:0000259" key="2">
    <source>
        <dbReference type="Pfam" id="PF01035"/>
    </source>
</evidence>
<name>A0A939MRM8_9MICO</name>
<dbReference type="InterPro" id="IPR036217">
    <property type="entry name" value="MethylDNA_cys_MeTrfase_DNAb"/>
</dbReference>
<dbReference type="PANTHER" id="PTHR42942:SF1">
    <property type="entry name" value="ALKYLTRANSFERASE-LIKE PROTEIN 1"/>
    <property type="match status" value="1"/>
</dbReference>
<dbReference type="CDD" id="cd06445">
    <property type="entry name" value="ATase"/>
    <property type="match status" value="1"/>
</dbReference>
<dbReference type="RefSeq" id="WP_208097499.1">
    <property type="nucleotide sequence ID" value="NZ_JAGDYM010000007.1"/>
</dbReference>
<reference evidence="3" key="1">
    <citation type="submission" date="2021-03" db="EMBL/GenBank/DDBJ databases">
        <title>Leucobacter chromiisoli sp. nov., isolated from chromium-containing soil of chemical plant.</title>
        <authorList>
            <person name="Xu Z."/>
        </authorList>
    </citation>
    <scope>NUCLEOTIDE SEQUENCE</scope>
    <source>
        <strain evidence="3">S27</strain>
    </source>
</reference>
<dbReference type="EMBL" id="JAGDYM010000007">
    <property type="protein sequence ID" value="MBO1901744.1"/>
    <property type="molecule type" value="Genomic_DNA"/>
</dbReference>
<keyword evidence="4" id="KW-1185">Reference proteome</keyword>
<dbReference type="SUPFAM" id="SSF46767">
    <property type="entry name" value="Methylated DNA-protein cysteine methyltransferase, C-terminal domain"/>
    <property type="match status" value="1"/>
</dbReference>
<dbReference type="PANTHER" id="PTHR42942">
    <property type="entry name" value="6-O-METHYLGUANINE DNA METHYLTRANSFERASE"/>
    <property type="match status" value="1"/>
</dbReference>
<evidence type="ECO:0000313" key="3">
    <source>
        <dbReference type="EMBL" id="MBO1901744.1"/>
    </source>
</evidence>
<keyword evidence="1" id="KW-0227">DNA damage</keyword>
<feature type="domain" description="Methylated-DNA-[protein]-cysteine S-methyltransferase DNA binding" evidence="2">
    <location>
        <begin position="11"/>
        <end position="68"/>
    </location>
</feature>
<accession>A0A939MRM8</accession>